<protein>
    <submittedName>
        <fullName evidence="1">Uncharacterized protein</fullName>
    </submittedName>
</protein>
<dbReference type="EMBL" id="JAEAOA010002345">
    <property type="protein sequence ID" value="KAK3590036.1"/>
    <property type="molecule type" value="Genomic_DNA"/>
</dbReference>
<keyword evidence="2" id="KW-1185">Reference proteome</keyword>
<dbReference type="Proteomes" id="UP001195483">
    <property type="component" value="Unassembled WGS sequence"/>
</dbReference>
<evidence type="ECO:0000313" key="2">
    <source>
        <dbReference type="Proteomes" id="UP001195483"/>
    </source>
</evidence>
<reference evidence="1" key="2">
    <citation type="journal article" date="2021" name="Genome Biol. Evol.">
        <title>Developing a high-quality reference genome for a parasitic bivalve with doubly uniparental inheritance (Bivalvia: Unionida).</title>
        <authorList>
            <person name="Smith C.H."/>
        </authorList>
    </citation>
    <scope>NUCLEOTIDE SEQUENCE</scope>
    <source>
        <strain evidence="1">CHS0354</strain>
        <tissue evidence="1">Mantle</tissue>
    </source>
</reference>
<evidence type="ECO:0000313" key="1">
    <source>
        <dbReference type="EMBL" id="KAK3590036.1"/>
    </source>
</evidence>
<gene>
    <name evidence="1" type="ORF">CHS0354_041062</name>
</gene>
<dbReference type="AlphaFoldDB" id="A0AAE0SDT2"/>
<reference evidence="1" key="1">
    <citation type="journal article" date="2021" name="Genome Biol. Evol.">
        <title>A High-Quality Reference Genome for a Parasitic Bivalve with Doubly Uniparental Inheritance (Bivalvia: Unionida).</title>
        <authorList>
            <person name="Smith C.H."/>
        </authorList>
    </citation>
    <scope>NUCLEOTIDE SEQUENCE</scope>
    <source>
        <strain evidence="1">CHS0354</strain>
    </source>
</reference>
<name>A0AAE0SDT2_9BIVA</name>
<sequence length="86" mass="9435">MFGYYQDTKTKAAVMVTCDNLGSICQPVGTFMLNGKKYRLEPTGELSEATHFVTEISQDDGNADMHGDSLQIPGSMISIIINIINF</sequence>
<organism evidence="1 2">
    <name type="scientific">Potamilus streckersoni</name>
    <dbReference type="NCBI Taxonomy" id="2493646"/>
    <lineage>
        <taxon>Eukaryota</taxon>
        <taxon>Metazoa</taxon>
        <taxon>Spiralia</taxon>
        <taxon>Lophotrochozoa</taxon>
        <taxon>Mollusca</taxon>
        <taxon>Bivalvia</taxon>
        <taxon>Autobranchia</taxon>
        <taxon>Heteroconchia</taxon>
        <taxon>Palaeoheterodonta</taxon>
        <taxon>Unionida</taxon>
        <taxon>Unionoidea</taxon>
        <taxon>Unionidae</taxon>
        <taxon>Ambleminae</taxon>
        <taxon>Lampsilini</taxon>
        <taxon>Potamilus</taxon>
    </lineage>
</organism>
<accession>A0AAE0SDT2</accession>
<reference evidence="1" key="3">
    <citation type="submission" date="2023-05" db="EMBL/GenBank/DDBJ databases">
        <authorList>
            <person name="Smith C.H."/>
        </authorList>
    </citation>
    <scope>NUCLEOTIDE SEQUENCE</scope>
    <source>
        <strain evidence="1">CHS0354</strain>
        <tissue evidence="1">Mantle</tissue>
    </source>
</reference>
<comment type="caution">
    <text evidence="1">The sequence shown here is derived from an EMBL/GenBank/DDBJ whole genome shotgun (WGS) entry which is preliminary data.</text>
</comment>
<proteinExistence type="predicted"/>